<feature type="transmembrane region" description="Helical" evidence="1">
    <location>
        <begin position="77"/>
        <end position="99"/>
    </location>
</feature>
<evidence type="ECO:0000313" key="2">
    <source>
        <dbReference type="EMBL" id="AZN30774.1"/>
    </source>
</evidence>
<feature type="transmembrane region" description="Helical" evidence="1">
    <location>
        <begin position="49"/>
        <end position="70"/>
    </location>
</feature>
<organism evidence="2 3">
    <name type="scientific">Flaviflexus salsibiostraticola</name>
    <dbReference type="NCBI Taxonomy" id="1282737"/>
    <lineage>
        <taxon>Bacteria</taxon>
        <taxon>Bacillati</taxon>
        <taxon>Actinomycetota</taxon>
        <taxon>Actinomycetes</taxon>
        <taxon>Actinomycetales</taxon>
        <taxon>Actinomycetaceae</taxon>
        <taxon>Flaviflexus</taxon>
    </lineage>
</organism>
<feature type="transmembrane region" description="Helical" evidence="1">
    <location>
        <begin position="20"/>
        <end position="43"/>
    </location>
</feature>
<dbReference type="RefSeq" id="WP_126041806.1">
    <property type="nucleotide sequence ID" value="NZ_CP034438.1"/>
</dbReference>
<evidence type="ECO:0000313" key="3">
    <source>
        <dbReference type="Proteomes" id="UP000270021"/>
    </source>
</evidence>
<dbReference type="AlphaFoldDB" id="A0A3S8ZBC4"/>
<dbReference type="EMBL" id="CP034438">
    <property type="protein sequence ID" value="AZN30774.1"/>
    <property type="molecule type" value="Genomic_DNA"/>
</dbReference>
<evidence type="ECO:0000256" key="1">
    <source>
        <dbReference type="SAM" id="Phobius"/>
    </source>
</evidence>
<dbReference type="Proteomes" id="UP000270021">
    <property type="component" value="Chromosome"/>
</dbReference>
<accession>A0A3S8ZBC4</accession>
<sequence>MNPSEHERDTRQRRLALTSVGLGVLSLLDFLWLLLITATSIAVPEWARIAGVWLMPIGIIGAGATGEAALRGTGRPWAIVGLSLAILSFLAAALLIFLWPT</sequence>
<protein>
    <submittedName>
        <fullName evidence="2">Uncharacterized protein</fullName>
    </submittedName>
</protein>
<dbReference type="KEGG" id="fsl:EJO69_11040"/>
<keyword evidence="1" id="KW-1133">Transmembrane helix</keyword>
<gene>
    <name evidence="2" type="ORF">EJO69_11040</name>
</gene>
<proteinExistence type="predicted"/>
<name>A0A3S8ZBC4_9ACTO</name>
<keyword evidence="1" id="KW-0812">Transmembrane</keyword>
<keyword evidence="1" id="KW-0472">Membrane</keyword>
<reference evidence="2 3" key="1">
    <citation type="submission" date="2018-12" db="EMBL/GenBank/DDBJ databases">
        <title>Complete genome sequence of Flaviflexus salsibiostraticola KCTC 33148.</title>
        <authorList>
            <person name="Bae J.-W."/>
        </authorList>
    </citation>
    <scope>NUCLEOTIDE SEQUENCE [LARGE SCALE GENOMIC DNA]</scope>
    <source>
        <strain evidence="2 3">KCTC 33148</strain>
    </source>
</reference>
<keyword evidence="3" id="KW-1185">Reference proteome</keyword>